<dbReference type="SUPFAM" id="SSF54909">
    <property type="entry name" value="Dimeric alpha+beta barrel"/>
    <property type="match status" value="2"/>
</dbReference>
<evidence type="ECO:0000313" key="2">
    <source>
        <dbReference type="EMBL" id="BAF86156.1"/>
    </source>
</evidence>
<evidence type="ECO:0000259" key="1">
    <source>
        <dbReference type="Pfam" id="PF07045"/>
    </source>
</evidence>
<name>A8IH04_AZOC5</name>
<dbReference type="EMBL" id="AP009384">
    <property type="protein sequence ID" value="BAF86156.1"/>
    <property type="molecule type" value="Genomic_DNA"/>
</dbReference>
<accession>A8IH04</accession>
<dbReference type="Proteomes" id="UP000000270">
    <property type="component" value="Chromosome"/>
</dbReference>
<dbReference type="eggNOG" id="COG5470">
    <property type="taxonomic scope" value="Bacteria"/>
</dbReference>
<gene>
    <name evidence="2" type="ordered locus">AZC_0158</name>
</gene>
<reference evidence="2 3" key="5">
    <citation type="journal article" date="2010" name="Appl. Environ. Microbiol.">
        <title>phrR-like gene praR of Azorhizobium caulinodans ORS571 is essential for symbiosis with Sesbania rostrata and is involved in expression of reb genes.</title>
        <authorList>
            <person name="Akiba N."/>
            <person name="Aono T."/>
            <person name="Toyazaki H."/>
            <person name="Sato S."/>
            <person name="Oyaizu H."/>
        </authorList>
    </citation>
    <scope>NUCLEOTIDE SEQUENCE [LARGE SCALE GENOMIC DNA]</scope>
    <source>
        <strain evidence="3">ATCC 43989 / DSM 5975 / JCM 20966 / LMG 6465 / NBRC 14845 / NCIMB 13405 / ORS 571</strain>
    </source>
</reference>
<dbReference type="Pfam" id="PF07045">
    <property type="entry name" value="DUF1330"/>
    <property type="match status" value="2"/>
</dbReference>
<feature type="domain" description="DUF1330" evidence="1">
    <location>
        <begin position="113"/>
        <end position="205"/>
    </location>
</feature>
<dbReference type="KEGG" id="azc:AZC_0158"/>
<evidence type="ECO:0000313" key="3">
    <source>
        <dbReference type="Proteomes" id="UP000000270"/>
    </source>
</evidence>
<dbReference type="AlphaFoldDB" id="A8IH04"/>
<organism evidence="2 3">
    <name type="scientific">Azorhizobium caulinodans (strain ATCC 43989 / DSM 5975 / JCM 20966 / LMG 6465 / NBRC 14845 / NCIMB 13405 / ORS 571)</name>
    <dbReference type="NCBI Taxonomy" id="438753"/>
    <lineage>
        <taxon>Bacteria</taxon>
        <taxon>Pseudomonadati</taxon>
        <taxon>Pseudomonadota</taxon>
        <taxon>Alphaproteobacteria</taxon>
        <taxon>Hyphomicrobiales</taxon>
        <taxon>Xanthobacteraceae</taxon>
        <taxon>Azorhizobium</taxon>
    </lineage>
</organism>
<reference evidence="2 3" key="3">
    <citation type="journal article" date="2008" name="BMC Genomics">
        <title>The genome of the versatile nitrogen fixer Azorhizobium caulinodans ORS571.</title>
        <authorList>
            <person name="Lee KB."/>
            <person name="Backer P.D."/>
            <person name="Aono T."/>
            <person name="Liu CT."/>
            <person name="Suzuki S."/>
            <person name="Suzuki T."/>
            <person name="Kaneko T."/>
            <person name="Yamada M."/>
            <person name="Tabata S."/>
            <person name="Kupfer D.M."/>
            <person name="Najar F.Z."/>
            <person name="Wiley G.B."/>
            <person name="Roe B."/>
            <person name="Binnewies T.T."/>
            <person name="Ussery D.W."/>
            <person name="D'Haeze W."/>
            <person name="Herder J.D."/>
            <person name="Gevers D."/>
            <person name="Vereecke D."/>
            <person name="Holsters M."/>
            <person name="Oyaizu H."/>
        </authorList>
    </citation>
    <scope>NUCLEOTIDE SEQUENCE [LARGE SCALE GENOMIC DNA]</scope>
    <source>
        <strain evidence="3">ATCC 43989 / DSM 5975 / JCM 20966 / LMG 6465 / NBRC 14845 / NCIMB 13405 / ORS 571</strain>
    </source>
</reference>
<feature type="domain" description="DUF1330" evidence="1">
    <location>
        <begin position="8"/>
        <end position="100"/>
    </location>
</feature>
<dbReference type="HOGENOM" id="CLU_1331257_0_0_5"/>
<proteinExistence type="predicted"/>
<dbReference type="PANTHER" id="PTHR41521">
    <property type="match status" value="1"/>
</dbReference>
<dbReference type="Gene3D" id="3.30.70.100">
    <property type="match status" value="2"/>
</dbReference>
<dbReference type="InterPro" id="IPR010753">
    <property type="entry name" value="DUF1330"/>
</dbReference>
<sequence length="211" mass="22945">MSELGTPKGYWVARVDVHDPEGYHPYTLANGPVIAAHGGRFLVRAGNFKTMEGDSRARNVVVEFPSFDAAQAAYYDPAYQAAIDLRRPYSQADLVILEGVSEDLPPLEPPGVPGYWIMRISLRNPQGYRAHAEMVGDRVAAFGGVPVARGGRIAIVEGTARGRNVIIRFPDVHAAVECYHSPAYQQAIPLRQAVAETDFIIISGYDGPQPG</sequence>
<dbReference type="InterPro" id="IPR011008">
    <property type="entry name" value="Dimeric_a/b-barrel"/>
</dbReference>
<dbReference type="PANTHER" id="PTHR41521:SF4">
    <property type="entry name" value="BLR0684 PROTEIN"/>
    <property type="match status" value="1"/>
</dbReference>
<reference evidence="2 3" key="6">
    <citation type="journal article" date="2011" name="Appl. Environ. Microbiol.">
        <title>Involvement of the azorhizobial chromosome partition gene (parA) in the onset of bacteroid differentiation during Sesbania rostrata stem nodule development.</title>
        <authorList>
            <person name="Liu CT."/>
            <person name="Lee KB."/>
            <person name="Wang YS."/>
            <person name="Peng MH."/>
            <person name="Lee KT."/>
            <person name="Suzuki S."/>
            <person name="Suzuki T."/>
            <person name="Oyaizu H."/>
        </authorList>
    </citation>
    <scope>NUCLEOTIDE SEQUENCE [LARGE SCALE GENOMIC DNA]</scope>
    <source>
        <strain evidence="3">ATCC 43989 / DSM 5975 / JCM 20966 / LMG 6465 / NBRC 14845 / NCIMB 13405 / ORS 571</strain>
    </source>
</reference>
<dbReference type="RefSeq" id="WP_012168689.1">
    <property type="nucleotide sequence ID" value="NC_009937.1"/>
</dbReference>
<reference evidence="3" key="2">
    <citation type="submission" date="2007-04" db="EMBL/GenBank/DDBJ databases">
        <title>Complete genome sequence of the nitrogen-fixing bacterium Azorhizobium caulinodans ORS571.</title>
        <authorList>
            <person name="Lee K.B."/>
            <person name="Backer P.D."/>
            <person name="Aono T."/>
            <person name="Liu C.T."/>
            <person name="Suzuki S."/>
            <person name="Suzuki T."/>
            <person name="Kaneko T."/>
            <person name="Yamada M."/>
            <person name="Tabata S."/>
            <person name="Kupfer D.M."/>
            <person name="Najar F.Z."/>
            <person name="Wiley G.B."/>
            <person name="Roe B."/>
            <person name="Binnewies T."/>
            <person name="Ussery D."/>
            <person name="Vereecke D."/>
            <person name="Gevers D."/>
            <person name="Holsters M."/>
            <person name="Oyaizu H."/>
        </authorList>
    </citation>
    <scope>NUCLEOTIDE SEQUENCE [LARGE SCALE GENOMIC DNA]</scope>
    <source>
        <strain evidence="3">ATCC 43989 / DSM 5975 / JCM 20966 / LMG 6465 / NBRC 14845 / NCIMB 13405 / ORS 571</strain>
    </source>
</reference>
<reference evidence="2 3" key="4">
    <citation type="journal article" date="2009" name="Appl. Environ. Microbiol.">
        <title>Comparative genome-wide transcriptional profiling of Azorhizobium caulinodans ORS571 grown under free-living and symbiotic conditions.</title>
        <authorList>
            <person name="Tsukada S."/>
            <person name="Aono T."/>
            <person name="Akiba N."/>
            <person name="Lee KB."/>
            <person name="Liu CT."/>
            <person name="Toyazaki H."/>
            <person name="Oyaizu H."/>
        </authorList>
    </citation>
    <scope>NUCLEOTIDE SEQUENCE [LARGE SCALE GENOMIC DNA]</scope>
    <source>
        <strain evidence="3">ATCC 43989 / DSM 5975 / JCM 20966 / LMG 6465 / NBRC 14845 / NCIMB 13405 / ORS 571</strain>
    </source>
</reference>
<protein>
    <submittedName>
        <fullName evidence="2">Uncharacterized conserved protein</fullName>
    </submittedName>
</protein>
<keyword evidence="3" id="KW-1185">Reference proteome</keyword>
<dbReference type="STRING" id="438753.AZC_0158"/>
<reference evidence="2 3" key="1">
    <citation type="journal article" date="2007" name="Appl. Environ. Microbiol.">
        <title>Rhizobial factors required for stem nodule maturation and maintenance in Sesbania rostrata-Azorhizobium caulinodans ORS571 symbiosis.</title>
        <authorList>
            <person name="Suzuki S."/>
            <person name="Aono T."/>
            <person name="Lee KB."/>
            <person name="Suzuki T."/>
            <person name="Liu CT."/>
            <person name="Miwa H."/>
            <person name="Wakao S."/>
            <person name="Iki T."/>
            <person name="Oyaizu H."/>
        </authorList>
    </citation>
    <scope>NUCLEOTIDE SEQUENCE [LARGE SCALE GENOMIC DNA]</scope>
    <source>
        <strain evidence="3">ATCC 43989 / DSM 5975 / JCM 20966 / LMG 6465 / NBRC 14845 / NCIMB 13405 / ORS 571</strain>
    </source>
</reference>